<dbReference type="OrthoDB" id="291723at2"/>
<name>A0A5C1AAI5_9BACT</name>
<feature type="domain" description="Cytochrome P460" evidence="1">
    <location>
        <begin position="87"/>
        <end position="180"/>
    </location>
</feature>
<evidence type="ECO:0000259" key="1">
    <source>
        <dbReference type="Pfam" id="PF16694"/>
    </source>
</evidence>
<protein>
    <recommendedName>
        <fullName evidence="1">Cytochrome P460 domain-containing protein</fullName>
    </recommendedName>
</protein>
<keyword evidence="3" id="KW-1185">Reference proteome</keyword>
<sequence>MSRYCPLMVVVALVGCAQQPAELDRQAALQPADVGEEIDFANWQKVGQNPIPVPGKMILECRAPSVTREYDPSKPSDVSPHVMPAIVVRVNSIGFEAFRDRKSPLPVGTVIVKEKHISMSAQGPPKEYGAMVKREPGYDPTRGDWEYVYVVRGPEKKVTRGQIESCIYCHVRQMDHDYVFRTYLKP</sequence>
<dbReference type="AlphaFoldDB" id="A0A5C1AAI5"/>
<dbReference type="RefSeq" id="WP_149109039.1">
    <property type="nucleotide sequence ID" value="NZ_CP042425.1"/>
</dbReference>
<dbReference type="Gene3D" id="3.50.70.20">
    <property type="entry name" value="Cytochrome P460"/>
    <property type="match status" value="1"/>
</dbReference>
<dbReference type="Proteomes" id="UP000324974">
    <property type="component" value="Chromosome"/>
</dbReference>
<dbReference type="KEGG" id="lrs:PX52LOC_00990"/>
<dbReference type="InterPro" id="IPR038142">
    <property type="entry name" value="Cytochrome_P460_sp"/>
</dbReference>
<dbReference type="Pfam" id="PF16694">
    <property type="entry name" value="Cytochrome_P460"/>
    <property type="match status" value="1"/>
</dbReference>
<dbReference type="EMBL" id="CP042425">
    <property type="protein sequence ID" value="QEL14124.1"/>
    <property type="molecule type" value="Genomic_DNA"/>
</dbReference>
<dbReference type="CDD" id="cd20716">
    <property type="entry name" value="cyt_P460_fam"/>
    <property type="match status" value="1"/>
</dbReference>
<evidence type="ECO:0000313" key="2">
    <source>
        <dbReference type="EMBL" id="QEL14124.1"/>
    </source>
</evidence>
<accession>A0A5C1AAI5</accession>
<reference evidence="3" key="1">
    <citation type="submission" date="2019-08" db="EMBL/GenBank/DDBJ databases">
        <title>Limnoglobus roseus gen. nov., sp. nov., a novel freshwater planctomycete with a giant genome from the family Gemmataceae.</title>
        <authorList>
            <person name="Kulichevskaya I.S."/>
            <person name="Naumoff D.G."/>
            <person name="Miroshnikov K."/>
            <person name="Ivanova A."/>
            <person name="Philippov D.A."/>
            <person name="Hakobyan A."/>
            <person name="Rijpstra I.C."/>
            <person name="Sinninghe Damste J.S."/>
            <person name="Liesack W."/>
            <person name="Dedysh S.N."/>
        </authorList>
    </citation>
    <scope>NUCLEOTIDE SEQUENCE [LARGE SCALE GENOMIC DNA]</scope>
    <source>
        <strain evidence="3">PX52</strain>
    </source>
</reference>
<dbReference type="PROSITE" id="PS51257">
    <property type="entry name" value="PROKAR_LIPOPROTEIN"/>
    <property type="match status" value="1"/>
</dbReference>
<evidence type="ECO:0000313" key="3">
    <source>
        <dbReference type="Proteomes" id="UP000324974"/>
    </source>
</evidence>
<gene>
    <name evidence="2" type="ORF">PX52LOC_00990</name>
</gene>
<proteinExistence type="predicted"/>
<organism evidence="2 3">
    <name type="scientific">Limnoglobus roseus</name>
    <dbReference type="NCBI Taxonomy" id="2598579"/>
    <lineage>
        <taxon>Bacteria</taxon>
        <taxon>Pseudomonadati</taxon>
        <taxon>Planctomycetota</taxon>
        <taxon>Planctomycetia</taxon>
        <taxon>Gemmatales</taxon>
        <taxon>Gemmataceae</taxon>
        <taxon>Limnoglobus</taxon>
    </lineage>
</organism>
<dbReference type="InterPro" id="IPR032033">
    <property type="entry name" value="Cytochrome_P460"/>
</dbReference>